<keyword evidence="6" id="KW-0472">Membrane</keyword>
<keyword evidence="9" id="KW-1185">Reference proteome</keyword>
<dbReference type="Proteomes" id="UP000694923">
    <property type="component" value="Unplaced"/>
</dbReference>
<dbReference type="RefSeq" id="XP_008561454.1">
    <property type="nucleotide sequence ID" value="XM_008563232.1"/>
</dbReference>
<evidence type="ECO:0000256" key="2">
    <source>
        <dbReference type="ARBA" id="ARBA00007200"/>
    </source>
</evidence>
<keyword evidence="4" id="KW-0677">Repeat</keyword>
<comment type="subcellular location">
    <subcellularLocation>
        <location evidence="1">Membrane</location>
        <topology evidence="1">Multi-pass membrane protein</topology>
    </subcellularLocation>
</comment>
<name>A0ABM0PZB3_GALVR</name>
<dbReference type="PANTHER" id="PTHR46730:SF4">
    <property type="entry name" value="POLYCYSTIC KIDNEY DISEASE PROTEIN 1-LIKE 1"/>
    <property type="match status" value="1"/>
</dbReference>
<evidence type="ECO:0000256" key="7">
    <source>
        <dbReference type="SAM" id="MobiDB-lite"/>
    </source>
</evidence>
<accession>A0ABM0PZB3</accession>
<organism evidence="9 10">
    <name type="scientific">Galeopterus variegatus</name>
    <name type="common">Malayan flying lemur</name>
    <name type="synonym">Cynocephalus variegatus</name>
    <dbReference type="NCBI Taxonomy" id="482537"/>
    <lineage>
        <taxon>Eukaryota</taxon>
        <taxon>Metazoa</taxon>
        <taxon>Chordata</taxon>
        <taxon>Craniata</taxon>
        <taxon>Vertebrata</taxon>
        <taxon>Euteleostomi</taxon>
        <taxon>Mammalia</taxon>
        <taxon>Eutheria</taxon>
        <taxon>Euarchontoglires</taxon>
        <taxon>Dermoptera</taxon>
        <taxon>Cynocephalidae</taxon>
        <taxon>Galeopterus</taxon>
    </lineage>
</organism>
<dbReference type="GeneID" id="103581385"/>
<evidence type="ECO:0000259" key="8">
    <source>
        <dbReference type="Pfam" id="PF20519"/>
    </source>
</evidence>
<comment type="similarity">
    <text evidence="2">Belongs to the polycystin family.</text>
</comment>
<dbReference type="Pfam" id="PF20519">
    <property type="entry name" value="Polycystin_dom"/>
    <property type="match status" value="1"/>
</dbReference>
<evidence type="ECO:0000256" key="1">
    <source>
        <dbReference type="ARBA" id="ARBA00004141"/>
    </source>
</evidence>
<evidence type="ECO:0000313" key="9">
    <source>
        <dbReference type="Proteomes" id="UP000694923"/>
    </source>
</evidence>
<reference evidence="10" key="1">
    <citation type="submission" date="2025-08" db="UniProtKB">
        <authorList>
            <consortium name="RefSeq"/>
        </authorList>
    </citation>
    <scope>IDENTIFICATION</scope>
</reference>
<proteinExistence type="inferred from homology"/>
<dbReference type="InterPro" id="IPR046791">
    <property type="entry name" value="Polycystin_dom"/>
</dbReference>
<keyword evidence="3" id="KW-0812">Transmembrane</keyword>
<evidence type="ECO:0000313" key="10">
    <source>
        <dbReference type="RefSeq" id="XP_008561454.1"/>
    </source>
</evidence>
<evidence type="ECO:0000256" key="3">
    <source>
        <dbReference type="ARBA" id="ARBA00022692"/>
    </source>
</evidence>
<evidence type="ECO:0000256" key="4">
    <source>
        <dbReference type="ARBA" id="ARBA00022737"/>
    </source>
</evidence>
<feature type="region of interest" description="Disordered" evidence="7">
    <location>
        <begin position="74"/>
        <end position="100"/>
    </location>
</feature>
<dbReference type="PANTHER" id="PTHR46730">
    <property type="entry name" value="POLYCYSTIN-1"/>
    <property type="match status" value="1"/>
</dbReference>
<keyword evidence="5" id="KW-1133">Transmembrane helix</keyword>
<feature type="domain" description="Polycystin" evidence="8">
    <location>
        <begin position="23"/>
        <end position="197"/>
    </location>
</feature>
<gene>
    <name evidence="10" type="primary">LOC103581385</name>
</gene>
<protein>
    <submittedName>
        <fullName evidence="10">Polycystic kidney disease protein 1-like 1</fullName>
    </submittedName>
</protein>
<sequence>MQEQLFIFVLSWRNARNPLGGLRSTDDWWHWSLTTLLDGLYLQGSSTAQPGALGGKCYLIGSAVIKQLKVSPGSSCKPPRPFSASIEDPLSTRSPEVGGPENPYMIDTENQNMTPSGLGGCRARGDCVLSLGRTRTEAHTALTGLRASKWIDCSTRAMSVHFSLYNAPTRLFTSVSLRVDILPTGGLVPSSLVESFSVFRSHTACWYHLVLPELLLLVLSLRHLCFQLYRMMEKGVQSYWRKPRNWLELSVAGVSLAHHAASGHLATLAVDVVDQFHRGLSHVFMDLSLMASWNQTSLDLTFPPTRGRSGPQGHPIAWSSPSASGLII</sequence>
<evidence type="ECO:0000256" key="6">
    <source>
        <dbReference type="ARBA" id="ARBA00023136"/>
    </source>
</evidence>
<evidence type="ECO:0000256" key="5">
    <source>
        <dbReference type="ARBA" id="ARBA00022989"/>
    </source>
</evidence>